<feature type="transmembrane region" description="Helical" evidence="3">
    <location>
        <begin position="279"/>
        <end position="301"/>
    </location>
</feature>
<keyword evidence="7" id="KW-1185">Reference proteome</keyword>
<organism evidence="6 7">
    <name type="scientific">Planomonospora venezuelensis</name>
    <dbReference type="NCBI Taxonomy" id="1999"/>
    <lineage>
        <taxon>Bacteria</taxon>
        <taxon>Bacillati</taxon>
        <taxon>Actinomycetota</taxon>
        <taxon>Actinomycetes</taxon>
        <taxon>Streptosporangiales</taxon>
        <taxon>Streptosporangiaceae</taxon>
        <taxon>Planomonospora</taxon>
    </lineage>
</organism>
<dbReference type="RefSeq" id="WP_184943071.1">
    <property type="nucleotide sequence ID" value="NZ_BAAAWZ010000001.1"/>
</dbReference>
<keyword evidence="3" id="KW-0812">Transmembrane</keyword>
<name>A0A841DAC1_PLAVE</name>
<feature type="region of interest" description="Disordered" evidence="2">
    <location>
        <begin position="30"/>
        <end position="78"/>
    </location>
</feature>
<feature type="compositionally biased region" description="Low complexity" evidence="2">
    <location>
        <begin position="60"/>
        <end position="76"/>
    </location>
</feature>
<dbReference type="Proteomes" id="UP000562352">
    <property type="component" value="Unassembled WGS sequence"/>
</dbReference>
<protein>
    <recommendedName>
        <fullName evidence="5">DUF4349 domain-containing protein</fullName>
    </recommendedName>
</protein>
<evidence type="ECO:0000256" key="2">
    <source>
        <dbReference type="SAM" id="MobiDB-lite"/>
    </source>
</evidence>
<keyword evidence="1" id="KW-0175">Coiled coil</keyword>
<dbReference type="PROSITE" id="PS51257">
    <property type="entry name" value="PROKAR_LIPOPROTEIN"/>
    <property type="match status" value="1"/>
</dbReference>
<feature type="compositionally biased region" description="Pro residues" evidence="2">
    <location>
        <begin position="312"/>
        <end position="330"/>
    </location>
</feature>
<evidence type="ECO:0000256" key="1">
    <source>
        <dbReference type="SAM" id="Coils"/>
    </source>
</evidence>
<dbReference type="InterPro" id="IPR025645">
    <property type="entry name" value="DUF4349"/>
</dbReference>
<evidence type="ECO:0000313" key="6">
    <source>
        <dbReference type="EMBL" id="MBB5964326.1"/>
    </source>
</evidence>
<dbReference type="Pfam" id="PF14257">
    <property type="entry name" value="DUF4349"/>
    <property type="match status" value="1"/>
</dbReference>
<evidence type="ECO:0000313" key="7">
    <source>
        <dbReference type="Proteomes" id="UP000562352"/>
    </source>
</evidence>
<keyword evidence="4" id="KW-0732">Signal</keyword>
<gene>
    <name evidence="6" type="ORF">FHS22_003610</name>
</gene>
<proteinExistence type="predicted"/>
<feature type="signal peptide" evidence="4">
    <location>
        <begin position="1"/>
        <end position="25"/>
    </location>
</feature>
<evidence type="ECO:0000256" key="4">
    <source>
        <dbReference type="SAM" id="SignalP"/>
    </source>
</evidence>
<feature type="domain" description="DUF4349" evidence="5">
    <location>
        <begin position="86"/>
        <end position="296"/>
    </location>
</feature>
<feature type="coiled-coil region" evidence="1">
    <location>
        <begin position="166"/>
        <end position="223"/>
    </location>
</feature>
<keyword evidence="3" id="KW-1133">Transmembrane helix</keyword>
<evidence type="ECO:0000256" key="3">
    <source>
        <dbReference type="SAM" id="Phobius"/>
    </source>
</evidence>
<sequence length="359" mass="37134">MNRFRYGPRLAVPLVCLAMFASACAGSESATSSDAAAPVPQASRAPAEPRSGEKYGAGGDTAAAEEAPGSAAAGQAERVEAVPTDRAIVYTAQMTVRAKDVAAASDKAKEIVTAAGGYLAQERSDAFDGGEASSTLVFKIPPSGYPGILGRLGRELGKRESIQQSTEDVTEEVADVESRLKSAQSALESLRTLLKRANTIGEVLKIERDVADREAELESLQARQRKLASLSSMATLTLNIVGPAAEVPQPPKEDPGGFLSGLKAGWEAFVTAVRIGLTVLGALLPWLLVIVPVWLAISFVLRRGRRNRPAGPGLPPGAPPYPGPTAPPPAGTAAAEADEGDEADGRPVQEAGAGPRSAP</sequence>
<reference evidence="6 7" key="1">
    <citation type="submission" date="2020-08" db="EMBL/GenBank/DDBJ databases">
        <title>Genomic Encyclopedia of Type Strains, Phase III (KMG-III): the genomes of soil and plant-associated and newly described type strains.</title>
        <authorList>
            <person name="Whitman W."/>
        </authorList>
    </citation>
    <scope>NUCLEOTIDE SEQUENCE [LARGE SCALE GENOMIC DNA]</scope>
    <source>
        <strain evidence="6 7">CECT 3303</strain>
    </source>
</reference>
<accession>A0A841DAC1</accession>
<dbReference type="AlphaFoldDB" id="A0A841DAC1"/>
<keyword evidence="3" id="KW-0472">Membrane</keyword>
<evidence type="ECO:0000259" key="5">
    <source>
        <dbReference type="Pfam" id="PF14257"/>
    </source>
</evidence>
<feature type="chain" id="PRO_5039259009" description="DUF4349 domain-containing protein" evidence="4">
    <location>
        <begin position="26"/>
        <end position="359"/>
    </location>
</feature>
<feature type="region of interest" description="Disordered" evidence="2">
    <location>
        <begin position="306"/>
        <end position="359"/>
    </location>
</feature>
<comment type="caution">
    <text evidence="6">The sequence shown here is derived from an EMBL/GenBank/DDBJ whole genome shotgun (WGS) entry which is preliminary data.</text>
</comment>
<dbReference type="EMBL" id="JACHJJ010000011">
    <property type="protein sequence ID" value="MBB5964326.1"/>
    <property type="molecule type" value="Genomic_DNA"/>
</dbReference>